<proteinExistence type="inferred from homology"/>
<comment type="caution">
    <text evidence="5">Lacks conserved residue(s) required for the propagation of feature annotation.</text>
</comment>
<gene>
    <name evidence="6" type="ORF">EZI54_21790</name>
</gene>
<dbReference type="PANTHER" id="PTHR43213:SF10">
    <property type="entry name" value="7-METHYL-GTP PYROPHOSPHATASE"/>
    <property type="match status" value="1"/>
</dbReference>
<keyword evidence="4 5" id="KW-0546">Nucleotide metabolism</keyword>
<feature type="site" description="Important for substrate specificity" evidence="5">
    <location>
        <position position="72"/>
    </location>
</feature>
<comment type="caution">
    <text evidence="6">The sequence shown here is derived from an EMBL/GenBank/DDBJ whole genome shotgun (WGS) entry which is preliminary data.</text>
</comment>
<dbReference type="InterPro" id="IPR029001">
    <property type="entry name" value="ITPase-like_fam"/>
</dbReference>
<evidence type="ECO:0000256" key="1">
    <source>
        <dbReference type="ARBA" id="ARBA00004496"/>
    </source>
</evidence>
<organism evidence="6 7">
    <name type="scientific">Marinobacter halodurans</name>
    <dbReference type="NCBI Taxonomy" id="2528979"/>
    <lineage>
        <taxon>Bacteria</taxon>
        <taxon>Pseudomonadati</taxon>
        <taxon>Pseudomonadota</taxon>
        <taxon>Gammaproteobacteria</taxon>
        <taxon>Pseudomonadales</taxon>
        <taxon>Marinobacteraceae</taxon>
        <taxon>Marinobacter</taxon>
    </lineage>
</organism>
<keyword evidence="3 5" id="KW-0378">Hydrolase</keyword>
<evidence type="ECO:0000313" key="7">
    <source>
        <dbReference type="Proteomes" id="UP000313645"/>
    </source>
</evidence>
<feature type="site" description="Important for substrate specificity" evidence="5">
    <location>
        <position position="157"/>
    </location>
</feature>
<dbReference type="EMBL" id="SJDL01000053">
    <property type="protein sequence ID" value="TBW48051.1"/>
    <property type="molecule type" value="Genomic_DNA"/>
</dbReference>
<evidence type="ECO:0000256" key="5">
    <source>
        <dbReference type="HAMAP-Rule" id="MF_00528"/>
    </source>
</evidence>
<dbReference type="EC" id="3.6.1.-" evidence="5"/>
<keyword evidence="7" id="KW-1185">Reference proteome</keyword>
<sequence length="205" mass="22279">MTIKPLLLASSSPYRKALLERLQLPFTCASPDIDETPRAGETAEELAVRLAEGKAEALVERYPGHLIIGSDQVAELPDGSLLNKPGNHATARQQLAACSGQSVLFQTGLALTDADSGSTWSLCEPFRVHFRELDSETIDQYLSAEQPYDCAGSFRMEGLGIALFRAFEGRDPNSLVGLPLIALVDLLQEQGIHPIAAAYRNSRRD</sequence>
<dbReference type="Pfam" id="PF02545">
    <property type="entry name" value="Maf"/>
    <property type="match status" value="1"/>
</dbReference>
<feature type="site" description="Important for substrate specificity" evidence="5">
    <location>
        <position position="14"/>
    </location>
</feature>
<comment type="cofactor">
    <cofactor evidence="5">
        <name>a divalent metal cation</name>
        <dbReference type="ChEBI" id="CHEBI:60240"/>
    </cofactor>
</comment>
<keyword evidence="2 5" id="KW-0963">Cytoplasm</keyword>
<comment type="function">
    <text evidence="5">Nucleoside triphosphate pyrophosphatase that hydrolyzes 7-methyl-GTP (m(7)GTP). May have a dual role in cell division arrest and in preventing the incorporation of modified nucleotides into cellular nucleic acids.</text>
</comment>
<comment type="similarity">
    <text evidence="5">Belongs to the Maf family. YceF subfamily.</text>
</comment>
<dbReference type="SUPFAM" id="SSF52972">
    <property type="entry name" value="ITPase-like"/>
    <property type="match status" value="1"/>
</dbReference>
<reference evidence="6 7" key="1">
    <citation type="submission" date="2019-02" db="EMBL/GenBank/DDBJ databases">
        <title>Marinobacter halodurans sp. nov., a marine bacterium isolated from sea tidal flat.</title>
        <authorList>
            <person name="Yoo Y."/>
            <person name="Lee D.W."/>
            <person name="Kim B.S."/>
            <person name="Kim J.-J."/>
        </authorList>
    </citation>
    <scope>NUCLEOTIDE SEQUENCE [LARGE SCALE GENOMIC DNA]</scope>
    <source>
        <strain evidence="6 7">YJ-S3-2</strain>
    </source>
</reference>
<evidence type="ECO:0000256" key="3">
    <source>
        <dbReference type="ARBA" id="ARBA00022801"/>
    </source>
</evidence>
<accession>A0ABY1ZEQ6</accession>
<name>A0ABY1ZEQ6_9GAMM</name>
<comment type="subcellular location">
    <subcellularLocation>
        <location evidence="1 5">Cytoplasm</location>
    </subcellularLocation>
</comment>
<protein>
    <recommendedName>
        <fullName evidence="5">7-methyl-GTP pyrophosphatase</fullName>
        <shortName evidence="5">m(7)GTP pyrophosphatase</shortName>
        <ecNumber evidence="5">3.6.1.-</ecNumber>
    </recommendedName>
</protein>
<dbReference type="PIRSF" id="PIRSF006305">
    <property type="entry name" value="Maf"/>
    <property type="match status" value="1"/>
</dbReference>
<dbReference type="Gene3D" id="3.90.950.10">
    <property type="match status" value="1"/>
</dbReference>
<dbReference type="RefSeq" id="WP_131483993.1">
    <property type="nucleotide sequence ID" value="NZ_SJDL01000053.1"/>
</dbReference>
<dbReference type="HAMAP" id="MF_00528">
    <property type="entry name" value="Maf"/>
    <property type="match status" value="1"/>
</dbReference>
<comment type="catalytic activity">
    <reaction evidence="5">
        <text>N(7)-methyl-GTP + H2O = N(7)-methyl-GMP + diphosphate + H(+)</text>
        <dbReference type="Rhea" id="RHEA:58744"/>
        <dbReference type="ChEBI" id="CHEBI:15377"/>
        <dbReference type="ChEBI" id="CHEBI:15378"/>
        <dbReference type="ChEBI" id="CHEBI:33019"/>
        <dbReference type="ChEBI" id="CHEBI:58285"/>
        <dbReference type="ChEBI" id="CHEBI:87133"/>
    </reaction>
</comment>
<dbReference type="NCBIfam" id="TIGR00172">
    <property type="entry name" value="maf"/>
    <property type="match status" value="1"/>
</dbReference>
<evidence type="ECO:0000256" key="2">
    <source>
        <dbReference type="ARBA" id="ARBA00022490"/>
    </source>
</evidence>
<evidence type="ECO:0000256" key="4">
    <source>
        <dbReference type="ARBA" id="ARBA00023080"/>
    </source>
</evidence>
<dbReference type="PANTHER" id="PTHR43213">
    <property type="entry name" value="BIFUNCTIONAL DTTP/UTP PYROPHOSPHATASE/METHYLTRANSFERASE PROTEIN-RELATED"/>
    <property type="match status" value="1"/>
</dbReference>
<dbReference type="CDD" id="cd00555">
    <property type="entry name" value="Maf"/>
    <property type="match status" value="1"/>
</dbReference>
<evidence type="ECO:0000313" key="6">
    <source>
        <dbReference type="EMBL" id="TBW48051.1"/>
    </source>
</evidence>
<dbReference type="Proteomes" id="UP000313645">
    <property type="component" value="Unassembled WGS sequence"/>
</dbReference>
<dbReference type="InterPro" id="IPR003697">
    <property type="entry name" value="Maf-like"/>
</dbReference>
<feature type="active site" description="Proton acceptor" evidence="5">
    <location>
        <position position="71"/>
    </location>
</feature>